<dbReference type="PANTHER" id="PTHR47990">
    <property type="entry name" value="2-OXOGLUTARATE (2OG) AND FE(II)-DEPENDENT OXYGENASE SUPERFAMILY PROTEIN-RELATED"/>
    <property type="match status" value="1"/>
</dbReference>
<evidence type="ECO:0000256" key="4">
    <source>
        <dbReference type="SAM" id="MobiDB-lite"/>
    </source>
</evidence>
<keyword evidence="7" id="KW-1185">Reference proteome</keyword>
<dbReference type="Proteomes" id="UP000604475">
    <property type="component" value="Unassembled WGS sequence"/>
</dbReference>
<dbReference type="RefSeq" id="WP_203000977.1">
    <property type="nucleotide sequence ID" value="NZ_JADWYU010000199.1"/>
</dbReference>
<proteinExistence type="inferred from homology"/>
<evidence type="ECO:0000256" key="3">
    <source>
        <dbReference type="RuleBase" id="RU003682"/>
    </source>
</evidence>
<organism evidence="6 7">
    <name type="scientific">Frankia nepalensis</name>
    <dbReference type="NCBI Taxonomy" id="1836974"/>
    <lineage>
        <taxon>Bacteria</taxon>
        <taxon>Bacillati</taxon>
        <taxon>Actinomycetota</taxon>
        <taxon>Actinomycetes</taxon>
        <taxon>Frankiales</taxon>
        <taxon>Frankiaceae</taxon>
        <taxon>Frankia</taxon>
    </lineage>
</organism>
<feature type="domain" description="Fe2OG dioxygenase" evidence="5">
    <location>
        <begin position="236"/>
        <end position="341"/>
    </location>
</feature>
<dbReference type="GO" id="GO:0017000">
    <property type="term" value="P:antibiotic biosynthetic process"/>
    <property type="evidence" value="ECO:0007669"/>
    <property type="project" value="UniProtKB-KW"/>
</dbReference>
<feature type="region of interest" description="Disordered" evidence="4">
    <location>
        <begin position="1"/>
        <end position="23"/>
    </location>
</feature>
<protein>
    <submittedName>
        <fullName evidence="6">Isopenicillin N synthase family oxygenase</fullName>
    </submittedName>
</protein>
<reference evidence="6" key="1">
    <citation type="submission" date="2020-12" db="EMBL/GenBank/DDBJ databases">
        <title>Genomic characterization of non-nitrogen-fixing Frankia strains.</title>
        <authorList>
            <person name="Carlos-Shanley C."/>
            <person name="Guerra T."/>
            <person name="Hahn D."/>
        </authorList>
    </citation>
    <scope>NUCLEOTIDE SEQUENCE</scope>
    <source>
        <strain evidence="6">CN6</strain>
    </source>
</reference>
<dbReference type="GO" id="GO:0046872">
    <property type="term" value="F:metal ion binding"/>
    <property type="evidence" value="ECO:0007669"/>
    <property type="project" value="UniProtKB-KW"/>
</dbReference>
<keyword evidence="3" id="KW-0479">Metal-binding</keyword>
<evidence type="ECO:0000256" key="2">
    <source>
        <dbReference type="ARBA" id="ARBA00023194"/>
    </source>
</evidence>
<feature type="compositionally biased region" description="Low complexity" evidence="4">
    <location>
        <begin position="121"/>
        <end position="158"/>
    </location>
</feature>
<dbReference type="GO" id="GO:0016491">
    <property type="term" value="F:oxidoreductase activity"/>
    <property type="evidence" value="ECO:0007669"/>
    <property type="project" value="UniProtKB-KW"/>
</dbReference>
<keyword evidence="3" id="KW-0560">Oxidoreductase</keyword>
<dbReference type="InterPro" id="IPR026992">
    <property type="entry name" value="DIOX_N"/>
</dbReference>
<evidence type="ECO:0000313" key="6">
    <source>
        <dbReference type="EMBL" id="MBL7627875.1"/>
    </source>
</evidence>
<comment type="pathway">
    <text evidence="1">Antibiotic biosynthesis.</text>
</comment>
<evidence type="ECO:0000259" key="5">
    <source>
        <dbReference type="PROSITE" id="PS51471"/>
    </source>
</evidence>
<dbReference type="InterPro" id="IPR050231">
    <property type="entry name" value="Iron_ascorbate_oxido_reductase"/>
</dbReference>
<comment type="caution">
    <text evidence="6">The sequence shown here is derived from an EMBL/GenBank/DDBJ whole genome shotgun (WGS) entry which is preliminary data.</text>
</comment>
<dbReference type="Pfam" id="PF03171">
    <property type="entry name" value="2OG-FeII_Oxy"/>
    <property type="match status" value="1"/>
</dbReference>
<dbReference type="AlphaFoldDB" id="A0A937RCF2"/>
<keyword evidence="3" id="KW-0408">Iron</keyword>
<dbReference type="Gene3D" id="2.60.120.330">
    <property type="entry name" value="B-lactam Antibiotic, Isopenicillin N Synthase, Chain"/>
    <property type="match status" value="1"/>
</dbReference>
<feature type="compositionally biased region" description="Basic and acidic residues" evidence="4">
    <location>
        <begin position="1"/>
        <end position="14"/>
    </location>
</feature>
<gene>
    <name evidence="6" type="ORF">I7412_11960</name>
</gene>
<dbReference type="InterPro" id="IPR027443">
    <property type="entry name" value="IPNS-like_sf"/>
</dbReference>
<dbReference type="PROSITE" id="PS51471">
    <property type="entry name" value="FE2OG_OXY"/>
    <property type="match status" value="1"/>
</dbReference>
<comment type="similarity">
    <text evidence="3">Belongs to the iron/ascorbate-dependent oxidoreductase family.</text>
</comment>
<evidence type="ECO:0000313" key="7">
    <source>
        <dbReference type="Proteomes" id="UP000604475"/>
    </source>
</evidence>
<sequence>MGDIDRPRRTDRESSAPTARKGLAAPTLSLRGITRESSSAFRSIVTAVDDACRDAGFFCVVDHTVPAASTAAAITASARFFELPQEVKERSRARAHPTLRRGYVRLGGESQAAATAVTPRSTPGAAGTTHAASGPAATAARAASTGPGAGRGPAAAGGARVPDLSETYCLAPHGGPANTDRWSAADVWPDQDLWWFRAALEPFRAAVDQLGRQLLRVCGAALRDDPTAFDEIFRRPLGGLRVNHYPSFEGPVKPGVWRAGPHTDYGFLTLVAVDGQPGLEIFRNGAWLPVDVPAGGFVVNVGDLLAATSGDRWNSTWHRVVAPAGPGRQPARTSLSYFQFPDHRAPVVGQCASARAGTPGWTAGDYLAAKIGLLFGGGEAQTDQATGG</sequence>
<dbReference type="SUPFAM" id="SSF51197">
    <property type="entry name" value="Clavaminate synthase-like"/>
    <property type="match status" value="1"/>
</dbReference>
<name>A0A937RCF2_9ACTN</name>
<dbReference type="InterPro" id="IPR005123">
    <property type="entry name" value="Oxoglu/Fe-dep_dioxygenase_dom"/>
</dbReference>
<evidence type="ECO:0000256" key="1">
    <source>
        <dbReference type="ARBA" id="ARBA00004792"/>
    </source>
</evidence>
<feature type="region of interest" description="Disordered" evidence="4">
    <location>
        <begin position="110"/>
        <end position="158"/>
    </location>
</feature>
<dbReference type="Pfam" id="PF14226">
    <property type="entry name" value="DIOX_N"/>
    <property type="match status" value="1"/>
</dbReference>
<keyword evidence="2" id="KW-0045">Antibiotic biosynthesis</keyword>
<dbReference type="InterPro" id="IPR044861">
    <property type="entry name" value="IPNS-like_FE2OG_OXY"/>
</dbReference>
<accession>A0A937RCF2</accession>
<dbReference type="EMBL" id="JAEACQ010000164">
    <property type="protein sequence ID" value="MBL7627875.1"/>
    <property type="molecule type" value="Genomic_DNA"/>
</dbReference>